<name>A0A150M9K4_9BACI</name>
<comment type="caution">
    <text evidence="1">The sequence shown here is derived from an EMBL/GenBank/DDBJ whole genome shotgun (WGS) entry which is preliminary data.</text>
</comment>
<dbReference type="AlphaFoldDB" id="A0A150M9K4"/>
<sequence length="48" mass="5336">MEGCRHLNLERGIFRWDSENPLFFSLLHGEKAGGAAFSAGLRAAEFEP</sequence>
<dbReference type="EMBL" id="LQYT01000021">
    <property type="protein sequence ID" value="KYD21260.1"/>
    <property type="molecule type" value="Genomic_DNA"/>
</dbReference>
<protein>
    <submittedName>
        <fullName evidence="1">Uncharacterized protein</fullName>
    </submittedName>
</protein>
<evidence type="ECO:0000313" key="2">
    <source>
        <dbReference type="Proteomes" id="UP000075683"/>
    </source>
</evidence>
<dbReference type="Proteomes" id="UP000075683">
    <property type="component" value="Unassembled WGS sequence"/>
</dbReference>
<gene>
    <name evidence="1" type="ORF">B4135_0596</name>
</gene>
<accession>A0A150M9K4</accession>
<reference evidence="1 2" key="1">
    <citation type="submission" date="2016-01" db="EMBL/GenBank/DDBJ databases">
        <title>Draft Genome Sequences of Seven Thermophilic Sporeformers Isolated from Foods.</title>
        <authorList>
            <person name="Berendsen E.M."/>
            <person name="Wells-Bennik M.H."/>
            <person name="Krawcyk A.O."/>
            <person name="De Jong A."/>
            <person name="Holsappel S."/>
            <person name="Eijlander R.T."/>
            <person name="Kuipers O.P."/>
        </authorList>
    </citation>
    <scope>NUCLEOTIDE SEQUENCE [LARGE SCALE GENOMIC DNA]</scope>
    <source>
        <strain evidence="1 2">B4135</strain>
    </source>
</reference>
<organism evidence="1 2">
    <name type="scientific">Caldibacillus debilis</name>
    <dbReference type="NCBI Taxonomy" id="301148"/>
    <lineage>
        <taxon>Bacteria</taxon>
        <taxon>Bacillati</taxon>
        <taxon>Bacillota</taxon>
        <taxon>Bacilli</taxon>
        <taxon>Bacillales</taxon>
        <taxon>Bacillaceae</taxon>
        <taxon>Caldibacillus</taxon>
    </lineage>
</organism>
<dbReference type="STRING" id="301148.B4135_0596"/>
<proteinExistence type="predicted"/>
<evidence type="ECO:0000313" key="1">
    <source>
        <dbReference type="EMBL" id="KYD21260.1"/>
    </source>
</evidence>